<reference evidence="2" key="1">
    <citation type="submission" date="2022-11" db="UniProtKB">
        <authorList>
            <consortium name="WormBaseParasite"/>
        </authorList>
    </citation>
    <scope>IDENTIFICATION</scope>
</reference>
<protein>
    <submittedName>
        <fullName evidence="2">Uncharacterized protein</fullName>
    </submittedName>
</protein>
<dbReference type="Proteomes" id="UP000887565">
    <property type="component" value="Unplaced"/>
</dbReference>
<proteinExistence type="predicted"/>
<dbReference type="WBParaSite" id="nRc.2.0.1.t40953-RA">
    <property type="protein sequence ID" value="nRc.2.0.1.t40953-RA"/>
    <property type="gene ID" value="nRc.2.0.1.g40953"/>
</dbReference>
<name>A0A915KTM6_ROMCU</name>
<dbReference type="AlphaFoldDB" id="A0A915KTM6"/>
<keyword evidence="1" id="KW-1185">Reference proteome</keyword>
<accession>A0A915KTM6</accession>
<sequence>MIRFNAIISSPMIVCNMLFERVGSMTPNAPFSSPLRSTFALSYKFCVAMCMNSGGGGLINDVDIADNCDVVASDSLAISFLFIKLDIEQFD</sequence>
<organism evidence="1 2">
    <name type="scientific">Romanomermis culicivorax</name>
    <name type="common">Nematode worm</name>
    <dbReference type="NCBI Taxonomy" id="13658"/>
    <lineage>
        <taxon>Eukaryota</taxon>
        <taxon>Metazoa</taxon>
        <taxon>Ecdysozoa</taxon>
        <taxon>Nematoda</taxon>
        <taxon>Enoplea</taxon>
        <taxon>Dorylaimia</taxon>
        <taxon>Mermithida</taxon>
        <taxon>Mermithoidea</taxon>
        <taxon>Mermithidae</taxon>
        <taxon>Romanomermis</taxon>
    </lineage>
</organism>
<evidence type="ECO:0000313" key="1">
    <source>
        <dbReference type="Proteomes" id="UP000887565"/>
    </source>
</evidence>
<evidence type="ECO:0000313" key="2">
    <source>
        <dbReference type="WBParaSite" id="nRc.2.0.1.t40953-RA"/>
    </source>
</evidence>